<evidence type="ECO:0000256" key="1">
    <source>
        <dbReference type="SAM" id="MobiDB-lite"/>
    </source>
</evidence>
<feature type="non-terminal residue" evidence="2">
    <location>
        <position position="1"/>
    </location>
</feature>
<dbReference type="EMBL" id="CAJDYZ010011712">
    <property type="protein sequence ID" value="CAD1479890.1"/>
    <property type="molecule type" value="Genomic_DNA"/>
</dbReference>
<comment type="caution">
    <text evidence="2">The sequence shown here is derived from an EMBL/GenBank/DDBJ whole genome shotgun (WGS) entry which is preliminary data.</text>
</comment>
<organism evidence="2 3">
    <name type="scientific">Heterotrigona itama</name>
    <dbReference type="NCBI Taxonomy" id="395501"/>
    <lineage>
        <taxon>Eukaryota</taxon>
        <taxon>Metazoa</taxon>
        <taxon>Ecdysozoa</taxon>
        <taxon>Arthropoda</taxon>
        <taxon>Hexapoda</taxon>
        <taxon>Insecta</taxon>
        <taxon>Pterygota</taxon>
        <taxon>Neoptera</taxon>
        <taxon>Endopterygota</taxon>
        <taxon>Hymenoptera</taxon>
        <taxon>Apocrita</taxon>
        <taxon>Aculeata</taxon>
        <taxon>Apoidea</taxon>
        <taxon>Anthophila</taxon>
        <taxon>Apidae</taxon>
        <taxon>Heterotrigona</taxon>
    </lineage>
</organism>
<name>A0A6V7HGN8_9HYME</name>
<evidence type="ECO:0000313" key="3">
    <source>
        <dbReference type="Proteomes" id="UP000752696"/>
    </source>
</evidence>
<keyword evidence="3" id="KW-1185">Reference proteome</keyword>
<dbReference type="AlphaFoldDB" id="A0A6V7HGN8"/>
<dbReference type="Proteomes" id="UP000752696">
    <property type="component" value="Unassembled WGS sequence"/>
</dbReference>
<feature type="region of interest" description="Disordered" evidence="1">
    <location>
        <begin position="1"/>
        <end position="23"/>
    </location>
</feature>
<proteinExistence type="predicted"/>
<evidence type="ECO:0000313" key="2">
    <source>
        <dbReference type="EMBL" id="CAD1479890.1"/>
    </source>
</evidence>
<reference evidence="2" key="1">
    <citation type="submission" date="2020-07" db="EMBL/GenBank/DDBJ databases">
        <authorList>
            <person name="Nazaruddin N."/>
        </authorList>
    </citation>
    <scope>NUCLEOTIDE SEQUENCE</scope>
</reference>
<accession>A0A6V7HGN8</accession>
<gene>
    <name evidence="2" type="ORF">MHI_LOCUS887786</name>
</gene>
<protein>
    <submittedName>
        <fullName evidence="2">Uncharacterized protein</fullName>
    </submittedName>
</protein>
<sequence length="82" mass="9592">QQQQQQQQDSPSYLLDLQPSSSKRKLRSCRERMIRCAHSRAFPLCYFRAESPFEALNRTVFPTKKAVYNINSTCWSIAEHSP</sequence>